<dbReference type="AlphaFoldDB" id="I4B5D2"/>
<feature type="domain" description="PTS EIIA type-2" evidence="1">
    <location>
        <begin position="12"/>
        <end position="166"/>
    </location>
</feature>
<dbReference type="PANTHER" id="PTHR47738">
    <property type="entry name" value="PTS SYSTEM FRUCTOSE-LIKE EIIA COMPONENT-RELATED"/>
    <property type="match status" value="1"/>
</dbReference>
<keyword evidence="3" id="KW-1185">Reference proteome</keyword>
<dbReference type="KEGG" id="tpx:Turpa_1842"/>
<gene>
    <name evidence="2" type="ordered locus">Turpa_1842</name>
</gene>
<dbReference type="PANTHER" id="PTHR47738:SF1">
    <property type="entry name" value="NITROGEN REGULATORY PROTEIN"/>
    <property type="match status" value="1"/>
</dbReference>
<evidence type="ECO:0000313" key="2">
    <source>
        <dbReference type="EMBL" id="AFM12489.1"/>
    </source>
</evidence>
<protein>
    <submittedName>
        <fullName evidence="2">PTS system IIA component, Fru family</fullName>
    </submittedName>
</protein>
<name>I4B5D2_TURPD</name>
<dbReference type="EMBL" id="CP002959">
    <property type="protein sequence ID" value="AFM12489.1"/>
    <property type="molecule type" value="Genomic_DNA"/>
</dbReference>
<reference evidence="2 3" key="1">
    <citation type="submission" date="2012-06" db="EMBL/GenBank/DDBJ databases">
        <title>The complete chromosome of genome of Turneriella parva DSM 21527.</title>
        <authorList>
            <consortium name="US DOE Joint Genome Institute (JGI-PGF)"/>
            <person name="Lucas S."/>
            <person name="Han J."/>
            <person name="Lapidus A."/>
            <person name="Bruce D."/>
            <person name="Goodwin L."/>
            <person name="Pitluck S."/>
            <person name="Peters L."/>
            <person name="Kyrpides N."/>
            <person name="Mavromatis K."/>
            <person name="Ivanova N."/>
            <person name="Mikhailova N."/>
            <person name="Chertkov O."/>
            <person name="Detter J.C."/>
            <person name="Tapia R."/>
            <person name="Han C."/>
            <person name="Land M."/>
            <person name="Hauser L."/>
            <person name="Markowitz V."/>
            <person name="Cheng J.-F."/>
            <person name="Hugenholtz P."/>
            <person name="Woyke T."/>
            <person name="Wu D."/>
            <person name="Gronow S."/>
            <person name="Wellnitz S."/>
            <person name="Brambilla E."/>
            <person name="Klenk H.-P."/>
            <person name="Eisen J.A."/>
        </authorList>
    </citation>
    <scope>NUCLEOTIDE SEQUENCE [LARGE SCALE GENOMIC DNA]</scope>
    <source>
        <strain evidence="3">ATCC BAA-1111 / DSM 21527 / NCTC 11395 / H</strain>
    </source>
</reference>
<dbReference type="Pfam" id="PF00359">
    <property type="entry name" value="PTS_EIIA_2"/>
    <property type="match status" value="1"/>
</dbReference>
<dbReference type="STRING" id="869212.Turpa_1842"/>
<dbReference type="GO" id="GO:0030295">
    <property type="term" value="F:protein kinase activator activity"/>
    <property type="evidence" value="ECO:0007669"/>
    <property type="project" value="TreeGrafter"/>
</dbReference>
<evidence type="ECO:0000259" key="1">
    <source>
        <dbReference type="PROSITE" id="PS51094"/>
    </source>
</evidence>
<accession>I4B5D2</accession>
<dbReference type="SUPFAM" id="SSF55804">
    <property type="entry name" value="Phoshotransferase/anion transport protein"/>
    <property type="match status" value="1"/>
</dbReference>
<organism evidence="2 3">
    <name type="scientific">Turneriella parva (strain ATCC BAA-1111 / DSM 21527 / NCTC 11395 / H)</name>
    <name type="common">Leptospira parva</name>
    <dbReference type="NCBI Taxonomy" id="869212"/>
    <lineage>
        <taxon>Bacteria</taxon>
        <taxon>Pseudomonadati</taxon>
        <taxon>Spirochaetota</taxon>
        <taxon>Spirochaetia</taxon>
        <taxon>Leptospirales</taxon>
        <taxon>Leptospiraceae</taxon>
        <taxon>Turneriella</taxon>
    </lineage>
</organism>
<dbReference type="InterPro" id="IPR016152">
    <property type="entry name" value="PTrfase/Anion_transptr"/>
</dbReference>
<dbReference type="Proteomes" id="UP000006048">
    <property type="component" value="Chromosome"/>
</dbReference>
<dbReference type="InterPro" id="IPR002178">
    <property type="entry name" value="PTS_EIIA_type-2_dom"/>
</dbReference>
<evidence type="ECO:0000313" key="3">
    <source>
        <dbReference type="Proteomes" id="UP000006048"/>
    </source>
</evidence>
<dbReference type="OrthoDB" id="95460at2"/>
<proteinExistence type="predicted"/>
<dbReference type="InterPro" id="IPR051541">
    <property type="entry name" value="PTS_SugarTrans_NitroReg"/>
</dbReference>
<dbReference type="HOGENOM" id="CLU_072531_5_0_12"/>
<dbReference type="PROSITE" id="PS51094">
    <property type="entry name" value="PTS_EIIA_TYPE_2"/>
    <property type="match status" value="1"/>
</dbReference>
<dbReference type="PROSITE" id="PS00372">
    <property type="entry name" value="PTS_EIIA_TYPE_2_HIS"/>
    <property type="match status" value="1"/>
</dbReference>
<sequence length="169" mass="18401">MQPDEGYRPWRESLTEANIHIISAQNPGNFDLTDKWTLLNGLRKALCEREQVSAELCAEIEHELLAREKLMSTGIGEQMAIPHAVIAGACKLMTQCAILPEGIEFESIDGSKAHIVVMLVAPKSALQAHLKVMASIAKVFYRAEARAKVIASKTPAEALAAIMSVADHV</sequence>
<dbReference type="Gene3D" id="3.40.930.10">
    <property type="entry name" value="Mannitol-specific EII, Chain A"/>
    <property type="match status" value="1"/>
</dbReference>
<dbReference type="RefSeq" id="WP_014802998.1">
    <property type="nucleotide sequence ID" value="NC_018020.1"/>
</dbReference>